<dbReference type="SUPFAM" id="SSF52121">
    <property type="entry name" value="Lumazine synthase"/>
    <property type="match status" value="1"/>
</dbReference>
<reference evidence="10" key="1">
    <citation type="submission" date="2012-03" db="EMBL/GenBank/DDBJ databases">
        <title>Complete genome of Caldisphaera lagunensis DSM 15908.</title>
        <authorList>
            <person name="Lucas S."/>
            <person name="Copeland A."/>
            <person name="Lapidus A."/>
            <person name="Glavina del Rio T."/>
            <person name="Dalin E."/>
            <person name="Tice H."/>
            <person name="Bruce D."/>
            <person name="Goodwin L."/>
            <person name="Pitluck S."/>
            <person name="Peters L."/>
            <person name="Mikhailova N."/>
            <person name="Teshima H."/>
            <person name="Kyrpides N."/>
            <person name="Mavromatis K."/>
            <person name="Ivanova N."/>
            <person name="Brettin T."/>
            <person name="Detter J.C."/>
            <person name="Han C."/>
            <person name="Larimer F."/>
            <person name="Land M."/>
            <person name="Hauser L."/>
            <person name="Markowitz V."/>
            <person name="Cheng J.-F."/>
            <person name="Hugenholtz P."/>
            <person name="Woyke T."/>
            <person name="Wu D."/>
            <person name="Spring S."/>
            <person name="Schroeder M."/>
            <person name="Brambilla E."/>
            <person name="Klenk H.-P."/>
            <person name="Eisen J.A."/>
        </authorList>
    </citation>
    <scope>NUCLEOTIDE SEQUENCE [LARGE SCALE GENOMIC DNA]</scope>
    <source>
        <strain evidence="10">DSM 15908 / JCM 11604 / IC-154</strain>
    </source>
</reference>
<dbReference type="AlphaFoldDB" id="L0AAC3"/>
<evidence type="ECO:0000256" key="3">
    <source>
        <dbReference type="ARBA" id="ARBA00007424"/>
    </source>
</evidence>
<dbReference type="UniPathway" id="UPA00275">
    <property type="reaction ID" value="UER00405"/>
</dbReference>
<keyword evidence="10" id="KW-1185">Reference proteome</keyword>
<evidence type="ECO:0000313" key="10">
    <source>
        <dbReference type="Proteomes" id="UP000010469"/>
    </source>
</evidence>
<dbReference type="CDD" id="cd09210">
    <property type="entry name" value="Riboflavin_synthase_archaeal"/>
    <property type="match status" value="1"/>
</dbReference>
<keyword evidence="7" id="KW-0808">Transferase</keyword>
<dbReference type="Proteomes" id="UP000010469">
    <property type="component" value="Chromosome"/>
</dbReference>
<sequence length="156" mass="17129">MKEKKCVGIIDTTFSRVDMGSIALKVLRDLLPDYMIIRHTVPGIKDLPGEARRLIDSGCDGIITLGWVGKKQVDKYSYIALSVGLVMLSVLTGKIIIDVTVHEDESDNEEELKKIAIERTKAHAENLAILLKEDGEGLVKKAGQGVRQGYENVGPL</sequence>
<name>L0AAC3_CALLD</name>
<comment type="similarity">
    <text evidence="3">Belongs to the DMRL synthase family.</text>
</comment>
<comment type="pathway">
    <text evidence="2">Cofactor biosynthesis; riboflavin biosynthesis; riboflavin from 2-hydroxy-3-oxobutyl phosphate and 5-amino-6-(D-ribitylamino)uracil: step 2/2.</text>
</comment>
<gene>
    <name evidence="9" type="ordered locus">Calag_1136</name>
</gene>
<dbReference type="HOGENOM" id="CLU_1682776_0_0_2"/>
<protein>
    <recommendedName>
        <fullName evidence="5 8">Riboflavin synthase</fullName>
        <ecNumber evidence="4 8">2.5.1.9</ecNumber>
    </recommendedName>
</protein>
<dbReference type="KEGG" id="clg:Calag_1136"/>
<evidence type="ECO:0000256" key="4">
    <source>
        <dbReference type="ARBA" id="ARBA00012827"/>
    </source>
</evidence>
<dbReference type="GO" id="GO:0009349">
    <property type="term" value="C:riboflavin synthase complex"/>
    <property type="evidence" value="ECO:0007669"/>
    <property type="project" value="InterPro"/>
</dbReference>
<dbReference type="Pfam" id="PF00885">
    <property type="entry name" value="DMRL_synthase"/>
    <property type="match status" value="1"/>
</dbReference>
<comment type="catalytic activity">
    <reaction evidence="1">
        <text>2 6,7-dimethyl-8-(1-D-ribityl)lumazine + H(+) = 5-amino-6-(D-ribitylamino)uracil + riboflavin</text>
        <dbReference type="Rhea" id="RHEA:20772"/>
        <dbReference type="ChEBI" id="CHEBI:15378"/>
        <dbReference type="ChEBI" id="CHEBI:15934"/>
        <dbReference type="ChEBI" id="CHEBI:57986"/>
        <dbReference type="ChEBI" id="CHEBI:58201"/>
        <dbReference type="EC" id="2.5.1.9"/>
    </reaction>
</comment>
<dbReference type="EC" id="2.5.1.9" evidence="4 8"/>
<evidence type="ECO:0000256" key="5">
    <source>
        <dbReference type="ARBA" id="ARBA00013950"/>
    </source>
</evidence>
<dbReference type="Gene3D" id="3.40.50.960">
    <property type="entry name" value="Lumazine/riboflavin synthase"/>
    <property type="match status" value="1"/>
</dbReference>
<dbReference type="InterPro" id="IPR036467">
    <property type="entry name" value="LS/RS_sf"/>
</dbReference>
<keyword evidence="6" id="KW-0686">Riboflavin biosynthesis</keyword>
<evidence type="ECO:0000256" key="8">
    <source>
        <dbReference type="NCBIfam" id="TIGR01506"/>
    </source>
</evidence>
<evidence type="ECO:0000256" key="7">
    <source>
        <dbReference type="ARBA" id="ARBA00022679"/>
    </source>
</evidence>
<organism evidence="9 10">
    <name type="scientific">Caldisphaera lagunensis (strain DSM 15908 / JCM 11604 / ANMR 0165 / IC-154)</name>
    <dbReference type="NCBI Taxonomy" id="1056495"/>
    <lineage>
        <taxon>Archaea</taxon>
        <taxon>Thermoproteota</taxon>
        <taxon>Thermoprotei</taxon>
        <taxon>Acidilobales</taxon>
        <taxon>Caldisphaeraceae</taxon>
        <taxon>Caldisphaera</taxon>
    </lineage>
</organism>
<proteinExistence type="inferred from homology"/>
<dbReference type="STRING" id="1056495.Calag_1136"/>
<dbReference type="NCBIfam" id="TIGR01506">
    <property type="entry name" value="ribC_arch"/>
    <property type="match status" value="1"/>
</dbReference>
<dbReference type="GO" id="GO:0009231">
    <property type="term" value="P:riboflavin biosynthetic process"/>
    <property type="evidence" value="ECO:0007669"/>
    <property type="project" value="UniProtKB-UniPathway"/>
</dbReference>
<evidence type="ECO:0000256" key="6">
    <source>
        <dbReference type="ARBA" id="ARBA00022619"/>
    </source>
</evidence>
<evidence type="ECO:0000313" key="9">
    <source>
        <dbReference type="EMBL" id="AFZ70858.1"/>
    </source>
</evidence>
<dbReference type="InterPro" id="IPR002180">
    <property type="entry name" value="LS/RS"/>
</dbReference>
<dbReference type="InParanoid" id="L0AAC3"/>
<dbReference type="eggNOG" id="arCOG01322">
    <property type="taxonomic scope" value="Archaea"/>
</dbReference>
<evidence type="ECO:0000256" key="1">
    <source>
        <dbReference type="ARBA" id="ARBA00000968"/>
    </source>
</evidence>
<accession>L0AAC3</accession>
<dbReference type="InterPro" id="IPR006399">
    <property type="entry name" value="Ribfl_synth_arc"/>
</dbReference>
<dbReference type="GO" id="GO:0004746">
    <property type="term" value="F:riboflavin synthase activity"/>
    <property type="evidence" value="ECO:0007669"/>
    <property type="project" value="UniProtKB-UniRule"/>
</dbReference>
<evidence type="ECO:0000256" key="2">
    <source>
        <dbReference type="ARBA" id="ARBA00004887"/>
    </source>
</evidence>
<dbReference type="FunCoup" id="L0AAC3">
    <property type="interactions" value="51"/>
</dbReference>
<dbReference type="EMBL" id="CP003378">
    <property type="protein sequence ID" value="AFZ70858.1"/>
    <property type="molecule type" value="Genomic_DNA"/>
</dbReference>